<evidence type="ECO:0000256" key="4">
    <source>
        <dbReference type="ARBA" id="ARBA00022645"/>
    </source>
</evidence>
<keyword evidence="5 10" id="KW-0645">Protease</keyword>
<proteinExistence type="inferred from homology"/>
<dbReference type="OrthoDB" id="443318at2759"/>
<keyword evidence="3" id="KW-0964">Secreted</keyword>
<feature type="signal peptide" evidence="10">
    <location>
        <begin position="1"/>
        <end position="17"/>
    </location>
</feature>
<dbReference type="GO" id="GO:0004185">
    <property type="term" value="F:serine-type carboxypeptidase activity"/>
    <property type="evidence" value="ECO:0007669"/>
    <property type="project" value="UniProtKB-UniRule"/>
</dbReference>
<evidence type="ECO:0000313" key="12">
    <source>
        <dbReference type="Proteomes" id="UP001152799"/>
    </source>
</evidence>
<evidence type="ECO:0000256" key="7">
    <source>
        <dbReference type="ARBA" id="ARBA00022801"/>
    </source>
</evidence>
<evidence type="ECO:0000256" key="1">
    <source>
        <dbReference type="ARBA" id="ARBA00004613"/>
    </source>
</evidence>
<keyword evidence="12" id="KW-1185">Reference proteome</keyword>
<feature type="chain" id="PRO_5040544856" description="Carboxypeptidase" evidence="10">
    <location>
        <begin position="18"/>
        <end position="788"/>
    </location>
</feature>
<evidence type="ECO:0000256" key="3">
    <source>
        <dbReference type="ARBA" id="ARBA00022525"/>
    </source>
</evidence>
<dbReference type="Gene3D" id="3.40.50.1820">
    <property type="entry name" value="alpha/beta hydrolase"/>
    <property type="match status" value="2"/>
</dbReference>
<comment type="subcellular location">
    <subcellularLocation>
        <location evidence="1">Secreted</location>
    </subcellularLocation>
</comment>
<protein>
    <recommendedName>
        <fullName evidence="10">Carboxypeptidase</fullName>
        <ecNumber evidence="10">3.4.16.-</ecNumber>
    </recommendedName>
</protein>
<dbReference type="AlphaFoldDB" id="A0A9N9MPW8"/>
<dbReference type="Proteomes" id="UP001152799">
    <property type="component" value="Chromosome 4"/>
</dbReference>
<dbReference type="GO" id="GO:0005576">
    <property type="term" value="C:extracellular region"/>
    <property type="evidence" value="ECO:0007669"/>
    <property type="project" value="UniProtKB-SubCell"/>
</dbReference>
<dbReference type="SUPFAM" id="SSF53474">
    <property type="entry name" value="alpha/beta-Hydrolases"/>
    <property type="match status" value="2"/>
</dbReference>
<dbReference type="InterPro" id="IPR018202">
    <property type="entry name" value="Ser_caboxypep_ser_AS"/>
</dbReference>
<keyword evidence="7 10" id="KW-0378">Hydrolase</keyword>
<evidence type="ECO:0000256" key="10">
    <source>
        <dbReference type="RuleBase" id="RU361156"/>
    </source>
</evidence>
<dbReference type="PROSITE" id="PS00131">
    <property type="entry name" value="CARBOXYPEPT_SER_SER"/>
    <property type="match status" value="2"/>
</dbReference>
<evidence type="ECO:0000256" key="5">
    <source>
        <dbReference type="ARBA" id="ARBA00022670"/>
    </source>
</evidence>
<name>A0A9N9MPW8_9CUCU</name>
<evidence type="ECO:0000256" key="2">
    <source>
        <dbReference type="ARBA" id="ARBA00009431"/>
    </source>
</evidence>
<dbReference type="EC" id="3.4.16.-" evidence="10"/>
<evidence type="ECO:0000256" key="6">
    <source>
        <dbReference type="ARBA" id="ARBA00022729"/>
    </source>
</evidence>
<evidence type="ECO:0000256" key="9">
    <source>
        <dbReference type="ARBA" id="ARBA00055847"/>
    </source>
</evidence>
<sequence>MNMKLLIGFCLLTVTLGRQGFGPTDQEWGYITVREGAHMFWWLHYTTATTKPTEKPLIIYLQGGPGRAASEYGNFEELGPWDRNQNPRNHTWVQHANILFIDNPVGTGFSYVENSTQFTKTNKEIADDFVVLMQGFYKQLPQFEEVPLYIFSESYGGKMAVEIALNLYQVSMFATQNGTLKSNLKGVGLGAPWISPVDSCLNWAPYLYNLGYLDTQQYKLLDTQAQDLKQLVDNGKWAEASKKYTDLVVLIYTYTYQSNALFLHSTSIVGPNVKPDDGVDKTPEKINLMNNLVKNALNLSQDWDAQSQDVIDNLNIDDMKPVTDIVERLLNETDLTVAVYNGQVDLLVPTPGTVNWVDRLNFKGSENWTTASKEVFEVDGIYEGFEKKTGNFAFYWLLRTGHTVGRKGFGPTDQEWGYVDVREGAHMFWWLHYTASTTKPTDKPLIIWLQGGPGRSATQYGNFEEIGPWNSNQIPRFSSWVNGANILFVDNPVGVGFSYVENSQFAKSDQQIATDFVVLMKAFYKQLPQFEGVPLHIFSESYGGKMAVEIALQLYQANKNGTINCNLKGVGLGAAWISPVDSCLTWAPYLYNLGILDTQQYNLLDKQAQDLKQLANTGKWAEAADKYIELLTWVQTKTNTSTATFLNVLAINGPNITYNAGVDQANQRLMNELVKPALNLTRNWTSPNRDAFNNVKGDFMKPVPDLIEQLLNDTDVSVAVYNGQLDLFVPTPGTMNWVDKLNFKGSKDWTTASREAFAVQGFYQGYEKKAGNFTFYWLLRAGHEVRIL</sequence>
<accession>A0A9N9MPW8</accession>
<organism evidence="11 12">
    <name type="scientific">Ceutorhynchus assimilis</name>
    <name type="common">cabbage seed weevil</name>
    <dbReference type="NCBI Taxonomy" id="467358"/>
    <lineage>
        <taxon>Eukaryota</taxon>
        <taxon>Metazoa</taxon>
        <taxon>Ecdysozoa</taxon>
        <taxon>Arthropoda</taxon>
        <taxon>Hexapoda</taxon>
        <taxon>Insecta</taxon>
        <taxon>Pterygota</taxon>
        <taxon>Neoptera</taxon>
        <taxon>Endopterygota</taxon>
        <taxon>Coleoptera</taxon>
        <taxon>Polyphaga</taxon>
        <taxon>Cucujiformia</taxon>
        <taxon>Curculionidae</taxon>
        <taxon>Ceutorhynchinae</taxon>
        <taxon>Ceutorhynchus</taxon>
    </lineage>
</organism>
<dbReference type="Pfam" id="PF00450">
    <property type="entry name" value="Peptidase_S10"/>
    <property type="match status" value="2"/>
</dbReference>
<evidence type="ECO:0000313" key="11">
    <source>
        <dbReference type="EMBL" id="CAG9767490.1"/>
    </source>
</evidence>
<comment type="similarity">
    <text evidence="2 10">Belongs to the peptidase S10 family.</text>
</comment>
<dbReference type="FunFam" id="3.40.50.1820:FF:000075">
    <property type="entry name" value="Carboxypeptidase"/>
    <property type="match status" value="2"/>
</dbReference>
<dbReference type="PANTHER" id="PTHR11802">
    <property type="entry name" value="SERINE PROTEASE FAMILY S10 SERINE CARBOXYPEPTIDASE"/>
    <property type="match status" value="1"/>
</dbReference>
<reference evidence="11" key="1">
    <citation type="submission" date="2022-01" db="EMBL/GenBank/DDBJ databases">
        <authorList>
            <person name="King R."/>
        </authorList>
    </citation>
    <scope>NUCLEOTIDE SEQUENCE</scope>
</reference>
<evidence type="ECO:0000256" key="8">
    <source>
        <dbReference type="ARBA" id="ARBA00023180"/>
    </source>
</evidence>
<comment type="function">
    <text evidence="9">May be involved in vascular wall and kidney homeostasis.</text>
</comment>
<dbReference type="EMBL" id="OU892280">
    <property type="protein sequence ID" value="CAG9767490.1"/>
    <property type="molecule type" value="Genomic_DNA"/>
</dbReference>
<dbReference type="InterPro" id="IPR001563">
    <property type="entry name" value="Peptidase_S10"/>
</dbReference>
<dbReference type="PANTHER" id="PTHR11802:SF3">
    <property type="entry name" value="RETINOID-INDUCIBLE SERINE CARBOXYPEPTIDASE"/>
    <property type="match status" value="1"/>
</dbReference>
<dbReference type="PRINTS" id="PR00724">
    <property type="entry name" value="CRBOXYPTASEC"/>
</dbReference>
<keyword evidence="4 10" id="KW-0121">Carboxypeptidase</keyword>
<keyword evidence="6 10" id="KW-0732">Signal</keyword>
<dbReference type="GO" id="GO:0006508">
    <property type="term" value="P:proteolysis"/>
    <property type="evidence" value="ECO:0007669"/>
    <property type="project" value="UniProtKB-KW"/>
</dbReference>
<dbReference type="InterPro" id="IPR029058">
    <property type="entry name" value="AB_hydrolase_fold"/>
</dbReference>
<keyword evidence="8" id="KW-0325">Glycoprotein</keyword>
<gene>
    <name evidence="11" type="ORF">CEUTPL_LOCUS8053</name>
</gene>